<reference evidence="1" key="1">
    <citation type="submission" date="2018-02" db="EMBL/GenBank/DDBJ databases">
        <title>Rhizophora mucronata_Transcriptome.</title>
        <authorList>
            <person name="Meera S.P."/>
            <person name="Sreeshan A."/>
            <person name="Augustine A."/>
        </authorList>
    </citation>
    <scope>NUCLEOTIDE SEQUENCE</scope>
    <source>
        <tissue evidence="1">Leaf</tissue>
    </source>
</reference>
<evidence type="ECO:0000313" key="1">
    <source>
        <dbReference type="EMBL" id="MBX47010.1"/>
    </source>
</evidence>
<dbReference type="AlphaFoldDB" id="A0A2P2NX30"/>
<proteinExistence type="predicted"/>
<name>A0A2P2NX30_RHIMU</name>
<accession>A0A2P2NX30</accession>
<sequence length="18" mass="2265">MLMLRMYMNHLSRKLLLT</sequence>
<dbReference type="EMBL" id="GGEC01066526">
    <property type="protein sequence ID" value="MBX47010.1"/>
    <property type="molecule type" value="Transcribed_RNA"/>
</dbReference>
<protein>
    <submittedName>
        <fullName evidence="1">Uncharacterized protein</fullName>
    </submittedName>
</protein>
<organism evidence="1">
    <name type="scientific">Rhizophora mucronata</name>
    <name type="common">Asiatic mangrove</name>
    <dbReference type="NCBI Taxonomy" id="61149"/>
    <lineage>
        <taxon>Eukaryota</taxon>
        <taxon>Viridiplantae</taxon>
        <taxon>Streptophyta</taxon>
        <taxon>Embryophyta</taxon>
        <taxon>Tracheophyta</taxon>
        <taxon>Spermatophyta</taxon>
        <taxon>Magnoliopsida</taxon>
        <taxon>eudicotyledons</taxon>
        <taxon>Gunneridae</taxon>
        <taxon>Pentapetalae</taxon>
        <taxon>rosids</taxon>
        <taxon>fabids</taxon>
        <taxon>Malpighiales</taxon>
        <taxon>Rhizophoraceae</taxon>
        <taxon>Rhizophora</taxon>
    </lineage>
</organism>